<keyword evidence="7" id="KW-1185">Reference proteome</keyword>
<dbReference type="InterPro" id="IPR000847">
    <property type="entry name" value="LysR_HTH_N"/>
</dbReference>
<sequence>MLLDDLTARFLREFSAVAQSGSIRSAARQMNIVPSAISRKISDAEVRLGVKLLERRPNGVMLTRAGEILAQYAAKAAEDQSELMGQLSRLQSSETSPVRIACSEAFISDLMENGVRPLLKVRPDINVQVLRLSSPEVQDALLQGAVDIGIAYGLAENAMMRTISSGRQPLCAIFPVNAPFARRKQVEFAEVVGLPLALVESDHPVRFLLSRAAREQNLILSPRLESNSVAFLLNFVTAEIGITFLPRCVADAPAMKDKIAAVAVSDTVFLKTETRLMVRARRRLEDVVETVANRLATDMLAFSST</sequence>
<dbReference type="Gene3D" id="3.40.190.290">
    <property type="match status" value="1"/>
</dbReference>
<dbReference type="SUPFAM" id="SSF46785">
    <property type="entry name" value="Winged helix' DNA-binding domain"/>
    <property type="match status" value="1"/>
</dbReference>
<accession>A0A4R3P1S3</accession>
<dbReference type="Pfam" id="PF03466">
    <property type="entry name" value="LysR_substrate"/>
    <property type="match status" value="1"/>
</dbReference>
<evidence type="ECO:0000256" key="4">
    <source>
        <dbReference type="ARBA" id="ARBA00023163"/>
    </source>
</evidence>
<reference evidence="6 7" key="1">
    <citation type="submission" date="2019-03" db="EMBL/GenBank/DDBJ databases">
        <title>Freshwater and sediment microbial communities from various areas in North America, analyzing microbe dynamics in response to fracking.</title>
        <authorList>
            <person name="Lamendella R."/>
        </authorList>
    </citation>
    <scope>NUCLEOTIDE SEQUENCE [LARGE SCALE GENOMIC DNA]</scope>
    <source>
        <strain evidence="6 7">175.2</strain>
    </source>
</reference>
<evidence type="ECO:0000256" key="2">
    <source>
        <dbReference type="ARBA" id="ARBA00023015"/>
    </source>
</evidence>
<dbReference type="InterPro" id="IPR036388">
    <property type="entry name" value="WH-like_DNA-bd_sf"/>
</dbReference>
<dbReference type="GO" id="GO:0003677">
    <property type="term" value="F:DNA binding"/>
    <property type="evidence" value="ECO:0007669"/>
    <property type="project" value="UniProtKB-KW"/>
</dbReference>
<comment type="similarity">
    <text evidence="1">Belongs to the LysR transcriptional regulatory family.</text>
</comment>
<dbReference type="PANTHER" id="PTHR30419:SF8">
    <property type="entry name" value="NITROGEN ASSIMILATION TRANSCRIPTIONAL ACTIVATOR-RELATED"/>
    <property type="match status" value="1"/>
</dbReference>
<dbReference type="Gene3D" id="1.10.10.10">
    <property type="entry name" value="Winged helix-like DNA-binding domain superfamily/Winged helix DNA-binding domain"/>
    <property type="match status" value="1"/>
</dbReference>
<dbReference type="GO" id="GO:0003700">
    <property type="term" value="F:DNA-binding transcription factor activity"/>
    <property type="evidence" value="ECO:0007669"/>
    <property type="project" value="InterPro"/>
</dbReference>
<dbReference type="Pfam" id="PF00126">
    <property type="entry name" value="HTH_1"/>
    <property type="match status" value="1"/>
</dbReference>
<dbReference type="AlphaFoldDB" id="A0A4R3P1S3"/>
<keyword evidence="2" id="KW-0805">Transcription regulation</keyword>
<evidence type="ECO:0000313" key="6">
    <source>
        <dbReference type="EMBL" id="TCT44478.1"/>
    </source>
</evidence>
<proteinExistence type="inferred from homology"/>
<dbReference type="EMBL" id="SMAR01000002">
    <property type="protein sequence ID" value="TCT44478.1"/>
    <property type="molecule type" value="Genomic_DNA"/>
</dbReference>
<name>A0A4R3P1S3_9HYPH</name>
<dbReference type="PROSITE" id="PS50931">
    <property type="entry name" value="HTH_LYSR"/>
    <property type="match status" value="1"/>
</dbReference>
<keyword evidence="4" id="KW-0804">Transcription</keyword>
<keyword evidence="3" id="KW-0238">DNA-binding</keyword>
<evidence type="ECO:0000256" key="1">
    <source>
        <dbReference type="ARBA" id="ARBA00009437"/>
    </source>
</evidence>
<evidence type="ECO:0000313" key="7">
    <source>
        <dbReference type="Proteomes" id="UP000295097"/>
    </source>
</evidence>
<dbReference type="InterPro" id="IPR005119">
    <property type="entry name" value="LysR_subst-bd"/>
</dbReference>
<feature type="domain" description="HTH lysR-type" evidence="5">
    <location>
        <begin position="1"/>
        <end position="63"/>
    </location>
</feature>
<organism evidence="6 7">
    <name type="scientific">Martelella mediterranea</name>
    <dbReference type="NCBI Taxonomy" id="293089"/>
    <lineage>
        <taxon>Bacteria</taxon>
        <taxon>Pseudomonadati</taxon>
        <taxon>Pseudomonadota</taxon>
        <taxon>Alphaproteobacteria</taxon>
        <taxon>Hyphomicrobiales</taxon>
        <taxon>Aurantimonadaceae</taxon>
        <taxon>Martelella</taxon>
    </lineage>
</organism>
<comment type="caution">
    <text evidence="6">The sequence shown here is derived from an EMBL/GenBank/DDBJ whole genome shotgun (WGS) entry which is preliminary data.</text>
</comment>
<evidence type="ECO:0000256" key="3">
    <source>
        <dbReference type="ARBA" id="ARBA00023125"/>
    </source>
</evidence>
<protein>
    <submittedName>
        <fullName evidence="6">LysR family transcriptional regulator</fullName>
    </submittedName>
</protein>
<dbReference type="GO" id="GO:0005829">
    <property type="term" value="C:cytosol"/>
    <property type="evidence" value="ECO:0007669"/>
    <property type="project" value="TreeGrafter"/>
</dbReference>
<dbReference type="InterPro" id="IPR050950">
    <property type="entry name" value="HTH-type_LysR_regulators"/>
</dbReference>
<gene>
    <name evidence="6" type="ORF">EDC90_100226</name>
</gene>
<dbReference type="Proteomes" id="UP000295097">
    <property type="component" value="Unassembled WGS sequence"/>
</dbReference>
<dbReference type="InterPro" id="IPR036390">
    <property type="entry name" value="WH_DNA-bd_sf"/>
</dbReference>
<dbReference type="SUPFAM" id="SSF53850">
    <property type="entry name" value="Periplasmic binding protein-like II"/>
    <property type="match status" value="1"/>
</dbReference>
<evidence type="ECO:0000259" key="5">
    <source>
        <dbReference type="PROSITE" id="PS50931"/>
    </source>
</evidence>
<dbReference type="PANTHER" id="PTHR30419">
    <property type="entry name" value="HTH-TYPE TRANSCRIPTIONAL REGULATOR YBHD"/>
    <property type="match status" value="1"/>
</dbReference>